<dbReference type="Proteomes" id="UP000183076">
    <property type="component" value="Unassembled WGS sequence"/>
</dbReference>
<dbReference type="GeneID" id="94021713"/>
<feature type="signal peptide" evidence="1">
    <location>
        <begin position="1"/>
        <end position="21"/>
    </location>
</feature>
<protein>
    <recommendedName>
        <fullName evidence="4">Tat pathway signal sequence domain protein</fullName>
    </recommendedName>
</protein>
<proteinExistence type="predicted"/>
<reference evidence="3" key="1">
    <citation type="submission" date="2016-10" db="EMBL/GenBank/DDBJ databases">
        <authorList>
            <person name="Varghese N."/>
            <person name="Submissions S."/>
        </authorList>
    </citation>
    <scope>NUCLEOTIDE SEQUENCE [LARGE SCALE GENOMIC DNA]</scope>
    <source>
        <strain evidence="3">DSM 10014</strain>
    </source>
</reference>
<gene>
    <name evidence="2" type="ORF">SAMN04488041_102568</name>
</gene>
<feature type="chain" id="PRO_5010183477" description="Tat pathway signal sequence domain protein" evidence="1">
    <location>
        <begin position="22"/>
        <end position="143"/>
    </location>
</feature>
<evidence type="ECO:0008006" key="4">
    <source>
        <dbReference type="Google" id="ProtNLM"/>
    </source>
</evidence>
<dbReference type="RefSeq" id="WP_074635130.1">
    <property type="nucleotide sequence ID" value="NZ_CP160849.1"/>
</dbReference>
<keyword evidence="1" id="KW-0732">Signal</keyword>
<dbReference type="STRING" id="60137.SAMN04488041_102568"/>
<sequence>MSRFRTAILSLPLVIAAPLVAAQETDIKDQISVELNAAETTEDACKLTFMITNGLETPVDKIIYEAVLFDTEGKVDRLTLFDFGTLPPARPRVRQFVVPQTTCEDLGRILFNGANACETGGSASGVCDTGLLPTSRTSIEVLG</sequence>
<dbReference type="AlphaFoldDB" id="A0A1H2UP50"/>
<organism evidence="2 3">
    <name type="scientific">Sulfitobacter pontiacus</name>
    <dbReference type="NCBI Taxonomy" id="60137"/>
    <lineage>
        <taxon>Bacteria</taxon>
        <taxon>Pseudomonadati</taxon>
        <taxon>Pseudomonadota</taxon>
        <taxon>Alphaproteobacteria</taxon>
        <taxon>Rhodobacterales</taxon>
        <taxon>Roseobacteraceae</taxon>
        <taxon>Sulfitobacter</taxon>
    </lineage>
</organism>
<evidence type="ECO:0000313" key="2">
    <source>
        <dbReference type="EMBL" id="SDW57881.1"/>
    </source>
</evidence>
<evidence type="ECO:0000313" key="3">
    <source>
        <dbReference type="Proteomes" id="UP000183076"/>
    </source>
</evidence>
<name>A0A1H2UP50_9RHOB</name>
<evidence type="ECO:0000256" key="1">
    <source>
        <dbReference type="SAM" id="SignalP"/>
    </source>
</evidence>
<accession>A0A1H2UP50</accession>
<dbReference type="EMBL" id="FNNB01000002">
    <property type="protein sequence ID" value="SDW57881.1"/>
    <property type="molecule type" value="Genomic_DNA"/>
</dbReference>